<dbReference type="GO" id="GO:0009253">
    <property type="term" value="P:peptidoglycan catabolic process"/>
    <property type="evidence" value="ECO:0007669"/>
    <property type="project" value="InterPro"/>
</dbReference>
<dbReference type="EMBL" id="JAHLFP010000001">
    <property type="protein sequence ID" value="MBU3805293.1"/>
    <property type="molecule type" value="Genomic_DNA"/>
</dbReference>
<accession>A0A948T092</accession>
<dbReference type="Proteomes" id="UP000713596">
    <property type="component" value="Unassembled WGS sequence"/>
</dbReference>
<evidence type="ECO:0000313" key="3">
    <source>
        <dbReference type="Proteomes" id="UP000713596"/>
    </source>
</evidence>
<organism evidence="2 3">
    <name type="scientific">Candidatus Allofournierella pullistercoris</name>
    <dbReference type="NCBI Taxonomy" id="2838597"/>
    <lineage>
        <taxon>Bacteria</taxon>
        <taxon>Bacillati</taxon>
        <taxon>Bacillota</taxon>
        <taxon>Clostridia</taxon>
        <taxon>Eubacteriales</taxon>
        <taxon>Oscillospiraceae</taxon>
        <taxon>Allofournierella</taxon>
    </lineage>
</organism>
<evidence type="ECO:0000256" key="1">
    <source>
        <dbReference type="ARBA" id="ARBA00010646"/>
    </source>
</evidence>
<dbReference type="Pfam" id="PF01183">
    <property type="entry name" value="Glyco_hydro_25"/>
    <property type="match status" value="1"/>
</dbReference>
<dbReference type="PROSITE" id="PS51904">
    <property type="entry name" value="GLYCOSYL_HYDROL_F25_2"/>
    <property type="match status" value="1"/>
</dbReference>
<sequence length="239" mass="27307">MTVVEEGVDVSRYNGVIRWPQVYQAGKRFAIVRLGSSTQTGPYVDPYFAQNVQQAHEAGLRVGAYYFSYATSEQEVIDELNVFLPALQGLKLEYPVYVDAESSQLAAQGREKATQLVRFAMDILDQQGWYPGYYSYTDYLNRYIDYNQLTDYPLWVADYRGYVGHPGSYGVWQYSSVGQVSGIDTNVDLNYSYTDYLPLIRQAGKNGYGQPEPCREEEYYRLWQSAQAKLDAIGQILDQ</sequence>
<dbReference type="InterPro" id="IPR002053">
    <property type="entry name" value="Glyco_hydro_25"/>
</dbReference>
<dbReference type="GO" id="GO:0016998">
    <property type="term" value="P:cell wall macromolecule catabolic process"/>
    <property type="evidence" value="ECO:0007669"/>
    <property type="project" value="InterPro"/>
</dbReference>
<reference evidence="2" key="2">
    <citation type="submission" date="2021-04" db="EMBL/GenBank/DDBJ databases">
        <authorList>
            <person name="Gilroy R."/>
        </authorList>
    </citation>
    <scope>NUCLEOTIDE SEQUENCE</scope>
    <source>
        <strain evidence="2">B5_2728</strain>
    </source>
</reference>
<dbReference type="AlphaFoldDB" id="A0A948T092"/>
<protein>
    <submittedName>
        <fullName evidence="2">Endolysin</fullName>
    </submittedName>
</protein>
<proteinExistence type="inferred from homology"/>
<dbReference type="SUPFAM" id="SSF51445">
    <property type="entry name" value="(Trans)glycosidases"/>
    <property type="match status" value="1"/>
</dbReference>
<dbReference type="GO" id="GO:0016052">
    <property type="term" value="P:carbohydrate catabolic process"/>
    <property type="evidence" value="ECO:0007669"/>
    <property type="project" value="TreeGrafter"/>
</dbReference>
<dbReference type="PANTHER" id="PTHR34135:SF2">
    <property type="entry name" value="LYSOZYME"/>
    <property type="match status" value="1"/>
</dbReference>
<name>A0A948T092_9FIRM</name>
<evidence type="ECO:0000313" key="2">
    <source>
        <dbReference type="EMBL" id="MBU3805293.1"/>
    </source>
</evidence>
<gene>
    <name evidence="2" type="ORF">H9882_00090</name>
</gene>
<dbReference type="Gene3D" id="3.20.20.80">
    <property type="entry name" value="Glycosidases"/>
    <property type="match status" value="1"/>
</dbReference>
<comment type="caution">
    <text evidence="2">The sequence shown here is derived from an EMBL/GenBank/DDBJ whole genome shotgun (WGS) entry which is preliminary data.</text>
</comment>
<dbReference type="InterPro" id="IPR017853">
    <property type="entry name" value="GH"/>
</dbReference>
<reference evidence="2" key="1">
    <citation type="journal article" date="2021" name="PeerJ">
        <title>Extensive microbial diversity within the chicken gut microbiome revealed by metagenomics and culture.</title>
        <authorList>
            <person name="Gilroy R."/>
            <person name="Ravi A."/>
            <person name="Getino M."/>
            <person name="Pursley I."/>
            <person name="Horton D.L."/>
            <person name="Alikhan N.F."/>
            <person name="Baker D."/>
            <person name="Gharbi K."/>
            <person name="Hall N."/>
            <person name="Watson M."/>
            <person name="Adriaenssens E.M."/>
            <person name="Foster-Nyarko E."/>
            <person name="Jarju S."/>
            <person name="Secka A."/>
            <person name="Antonio M."/>
            <person name="Oren A."/>
            <person name="Chaudhuri R.R."/>
            <person name="La Ragione R."/>
            <person name="Hildebrand F."/>
            <person name="Pallen M.J."/>
        </authorList>
    </citation>
    <scope>NUCLEOTIDE SEQUENCE</scope>
    <source>
        <strain evidence="2">B5_2728</strain>
    </source>
</reference>
<dbReference type="PANTHER" id="PTHR34135">
    <property type="entry name" value="LYSOZYME"/>
    <property type="match status" value="1"/>
</dbReference>
<comment type="similarity">
    <text evidence="1">Belongs to the glycosyl hydrolase 25 family.</text>
</comment>
<dbReference type="GO" id="GO:0003796">
    <property type="term" value="F:lysozyme activity"/>
    <property type="evidence" value="ECO:0007669"/>
    <property type="project" value="InterPro"/>
</dbReference>